<proteinExistence type="predicted"/>
<keyword evidence="2" id="KW-1133">Transmembrane helix</keyword>
<feature type="region of interest" description="Disordered" evidence="1">
    <location>
        <begin position="1"/>
        <end position="49"/>
    </location>
</feature>
<accession>A0A7H1PZQ6</accession>
<evidence type="ECO:0000313" key="3">
    <source>
        <dbReference type="EMBL" id="QNT93536.1"/>
    </source>
</evidence>
<reference evidence="3 4" key="1">
    <citation type="submission" date="2020-04" db="EMBL/GenBank/DDBJ databases">
        <title>Characterization and engineering of Streptomyces griseofuscus DSM40191 as a potential heterologous host for expression of BGCs.</title>
        <authorList>
            <person name="Gren T."/>
            <person name="Whitford C.M."/>
            <person name="Mohite O.S."/>
            <person name="Joergensen T.S."/>
            <person name="Nielsen J.B."/>
            <person name="Lee S.Y."/>
            <person name="Weber T."/>
        </authorList>
    </citation>
    <scope>NUCLEOTIDE SEQUENCE [LARGE SCALE GENOMIC DNA]</scope>
    <source>
        <strain evidence="3 4">DSM 40191</strain>
    </source>
</reference>
<sequence length="301" mass="31147">MRPMSNGQGGPQSQWDPWKPQSQQPQQQPQQPWSGGGDEGTPDWAALAEASENRGRRRKLLFIGGGALATVAIGAAVALAVVSANGHNDASGHPTKAPSASLPDGSPTAPSFAPTSAPPPLDPKVFISSAKKDTAPLSPATLFPDARLTMGSTVYKKGATGDTTSCAAAAGGSLPKILAADGCTRVMRATYTNGDIAVTVGVALFDTEAQATKARQQTDDHSIVRALPGKGVAAFCDGATCRSTRNAYGRYAYFTLAGFTNGKNVTTKDTAVFRAGDDVAEFTFQQIHRRGQAQASAAANR</sequence>
<gene>
    <name evidence="3" type="ORF">HEP81_03226</name>
</gene>
<keyword evidence="2" id="KW-0472">Membrane</keyword>
<feature type="compositionally biased region" description="Low complexity" evidence="1">
    <location>
        <begin position="106"/>
        <end position="115"/>
    </location>
</feature>
<evidence type="ECO:0000256" key="1">
    <source>
        <dbReference type="SAM" id="MobiDB-lite"/>
    </source>
</evidence>
<feature type="compositionally biased region" description="Low complexity" evidence="1">
    <location>
        <begin position="11"/>
        <end position="33"/>
    </location>
</feature>
<protein>
    <submittedName>
        <fullName evidence="3">Membrane protein</fullName>
    </submittedName>
</protein>
<keyword evidence="2" id="KW-0812">Transmembrane</keyword>
<dbReference type="EMBL" id="CP051006">
    <property type="protein sequence ID" value="QNT93536.1"/>
    <property type="molecule type" value="Genomic_DNA"/>
</dbReference>
<organism evidence="3 4">
    <name type="scientific">Streptomyces griseofuscus</name>
    <dbReference type="NCBI Taxonomy" id="146922"/>
    <lineage>
        <taxon>Bacteria</taxon>
        <taxon>Bacillati</taxon>
        <taxon>Actinomycetota</taxon>
        <taxon>Actinomycetes</taxon>
        <taxon>Kitasatosporales</taxon>
        <taxon>Streptomycetaceae</taxon>
        <taxon>Streptomyces</taxon>
    </lineage>
</organism>
<dbReference type="AlphaFoldDB" id="A0A7H1PZQ6"/>
<dbReference type="Proteomes" id="UP000516422">
    <property type="component" value="Chromosome"/>
</dbReference>
<name>A0A7H1PZQ6_9ACTN</name>
<evidence type="ECO:0000313" key="4">
    <source>
        <dbReference type="Proteomes" id="UP000516422"/>
    </source>
</evidence>
<feature type="transmembrane region" description="Helical" evidence="2">
    <location>
        <begin position="60"/>
        <end position="82"/>
    </location>
</feature>
<dbReference type="KEGG" id="sgf:HEP81_03226"/>
<feature type="region of interest" description="Disordered" evidence="1">
    <location>
        <begin position="86"/>
        <end position="121"/>
    </location>
</feature>
<evidence type="ECO:0000256" key="2">
    <source>
        <dbReference type="SAM" id="Phobius"/>
    </source>
</evidence>